<dbReference type="Pfam" id="PF13640">
    <property type="entry name" value="2OG-FeII_Oxy_3"/>
    <property type="match status" value="1"/>
</dbReference>
<evidence type="ECO:0000256" key="1">
    <source>
        <dbReference type="SAM" id="MobiDB-lite"/>
    </source>
</evidence>
<evidence type="ECO:0000313" key="4">
    <source>
        <dbReference type="Proteomes" id="UP000214646"/>
    </source>
</evidence>
<comment type="caution">
    <text evidence="3">The sequence shown here is derived from an EMBL/GenBank/DDBJ whole genome shotgun (WGS) entry which is preliminary data.</text>
</comment>
<gene>
    <name evidence="3" type="ORF">FRUB_08783</name>
</gene>
<dbReference type="Proteomes" id="UP000214646">
    <property type="component" value="Unassembled WGS sequence"/>
</dbReference>
<dbReference type="Gene3D" id="2.60.120.620">
    <property type="entry name" value="q2cbj1_9rhob like domain"/>
    <property type="match status" value="1"/>
</dbReference>
<dbReference type="RefSeq" id="WP_088259262.1">
    <property type="nucleotide sequence ID" value="NZ_NIDE01000017.1"/>
</dbReference>
<proteinExistence type="predicted"/>
<dbReference type="OrthoDB" id="238329at2"/>
<dbReference type="AlphaFoldDB" id="A0A225D3Q5"/>
<dbReference type="InterPro" id="IPR044862">
    <property type="entry name" value="Pro_4_hyd_alph_FE2OG_OXY"/>
</dbReference>
<reference evidence="4" key="1">
    <citation type="submission" date="2017-06" db="EMBL/GenBank/DDBJ databases">
        <title>Genome analysis of Fimbriiglobus ruber SP5, the first member of the order Planctomycetales with confirmed chitinolytic capability.</title>
        <authorList>
            <person name="Ravin N.V."/>
            <person name="Rakitin A.L."/>
            <person name="Ivanova A.A."/>
            <person name="Beletsky A.V."/>
            <person name="Kulichevskaya I.S."/>
            <person name="Mardanov A.V."/>
            <person name="Dedysh S.N."/>
        </authorList>
    </citation>
    <scope>NUCLEOTIDE SEQUENCE [LARGE SCALE GENOMIC DNA]</scope>
    <source>
        <strain evidence="4">SP5</strain>
    </source>
</reference>
<organism evidence="3 4">
    <name type="scientific">Fimbriiglobus ruber</name>
    <dbReference type="NCBI Taxonomy" id="1908690"/>
    <lineage>
        <taxon>Bacteria</taxon>
        <taxon>Pseudomonadati</taxon>
        <taxon>Planctomycetota</taxon>
        <taxon>Planctomycetia</taxon>
        <taxon>Gemmatales</taxon>
        <taxon>Gemmataceae</taxon>
        <taxon>Fimbriiglobus</taxon>
    </lineage>
</organism>
<evidence type="ECO:0000313" key="3">
    <source>
        <dbReference type="EMBL" id="OWK36220.1"/>
    </source>
</evidence>
<evidence type="ECO:0000259" key="2">
    <source>
        <dbReference type="PROSITE" id="PS51471"/>
    </source>
</evidence>
<dbReference type="InterPro" id="IPR005123">
    <property type="entry name" value="Oxoglu/Fe-dep_dioxygenase_dom"/>
</dbReference>
<accession>A0A225D3Q5</accession>
<dbReference type="PROSITE" id="PS51471">
    <property type="entry name" value="FE2OG_OXY"/>
    <property type="match status" value="1"/>
</dbReference>
<keyword evidence="4" id="KW-1185">Reference proteome</keyword>
<dbReference type="EMBL" id="NIDE01000017">
    <property type="protein sequence ID" value="OWK36220.1"/>
    <property type="molecule type" value="Genomic_DNA"/>
</dbReference>
<feature type="domain" description="Fe2OG dioxygenase" evidence="2">
    <location>
        <begin position="115"/>
        <end position="214"/>
    </location>
</feature>
<sequence length="770" mass="85479">MASSISDQLLQALKAVDRPGSFAAAGSGPAPLPGLEVADFGLVGLPLNDAQAKQLKKVCRQAPYGKGEETLVDTSVRRVWQLDADRFSLTNPDWQRYLSVTVETVQRELGLEGQEMESHLYNLLLYEKGSFFLPHRDGEKLDRMVATLVVVLPSAFEGGELVVRHDGREQVIDFGTSDRNPFHTHFAAFYADCEHEVRPLRKGYRLCLVYNLALAKSKKAITAPRTGERVDAVADILRAWSDDDPPKLAVALEHQYTQDGLVWDALKGMDRTRAKVLADAATRAGCKTFLALLTLQESGSADESYVSPRRGRRYYDDDDEEGDADSYEMDEIISSELTADQWSDAAGNRPPFGRMEVELEEIVPPDAIVKVKPEQSVSGYTGNEGLTLERWYRQAAIFLWPEAHHFQVLCDSGLETAAAELQEMVTRSLAAKRADAAELREECVRFADTIMNRWIIHDGTRGTKPAALLMPSLVLLDDGALIGAFLTQVVARDPGVDPDDSFVAVCGKHGLDNFRAELAAIFDGTTGPTLGRNVRLLERLCPASPRMTGKRLAVCQSLAQKVVSVLERVDLETPWSDWRIRRVVRAELLVELTRVLITTGQIELLGQVVTYTLSAPQLYTLPAHVAALTTLGPWFAKHVKKPNEILAKWLDACCEQLEALTAQEPAAPKDFRREANVSCTCADCDELRQFLKNPAEKVHRFRVRQDRRNHLGNIVQNDRLDVTCVTDSSGSPHTLVCTKSTASYEAKLKTYHEHLAQLATLRSIRKGLPV</sequence>
<dbReference type="PANTHER" id="PTHR33099">
    <property type="entry name" value="FE2OG DIOXYGENASE DOMAIN-CONTAINING PROTEIN"/>
    <property type="match status" value="1"/>
</dbReference>
<protein>
    <recommendedName>
        <fullName evidence="2">Fe2OG dioxygenase domain-containing protein</fullName>
    </recommendedName>
</protein>
<dbReference type="PANTHER" id="PTHR33099:SF7">
    <property type="entry name" value="MYND-TYPE DOMAIN-CONTAINING PROTEIN"/>
    <property type="match status" value="1"/>
</dbReference>
<feature type="region of interest" description="Disordered" evidence="1">
    <location>
        <begin position="303"/>
        <end position="323"/>
    </location>
</feature>
<name>A0A225D3Q5_9BACT</name>